<dbReference type="PANTHER" id="PTHR24232:SF85">
    <property type="entry name" value="G-PROTEIN COUPLED RECEPTOR 4"/>
    <property type="match status" value="1"/>
</dbReference>
<reference evidence="12" key="2">
    <citation type="submission" date="2025-09" db="UniProtKB">
        <authorList>
            <consortium name="Ensembl"/>
        </authorList>
    </citation>
    <scope>IDENTIFICATION</scope>
</reference>
<evidence type="ECO:0000256" key="8">
    <source>
        <dbReference type="ARBA" id="ARBA00023224"/>
    </source>
</evidence>
<evidence type="ECO:0000256" key="4">
    <source>
        <dbReference type="ARBA" id="ARBA00023040"/>
    </source>
</evidence>
<feature type="transmembrane region" description="Helical" evidence="10">
    <location>
        <begin position="244"/>
        <end position="269"/>
    </location>
</feature>
<keyword evidence="13" id="KW-1185">Reference proteome</keyword>
<reference evidence="12" key="1">
    <citation type="submission" date="2025-08" db="UniProtKB">
        <authorList>
            <consortium name="Ensembl"/>
        </authorList>
    </citation>
    <scope>IDENTIFICATION</scope>
</reference>
<feature type="transmembrane region" description="Helical" evidence="10">
    <location>
        <begin position="38"/>
        <end position="61"/>
    </location>
</feature>
<dbReference type="SUPFAM" id="SSF81321">
    <property type="entry name" value="Family A G protein-coupled receptor-like"/>
    <property type="match status" value="1"/>
</dbReference>
<dbReference type="InterPro" id="IPR000276">
    <property type="entry name" value="GPCR_Rhodpsn"/>
</dbReference>
<comment type="similarity">
    <text evidence="9">Belongs to the G-protein coupled receptor 1 family.</text>
</comment>
<evidence type="ECO:0000313" key="12">
    <source>
        <dbReference type="Ensembl" id="ENSSGRP00000033257.1"/>
    </source>
</evidence>
<evidence type="ECO:0000256" key="2">
    <source>
        <dbReference type="ARBA" id="ARBA00022692"/>
    </source>
</evidence>
<evidence type="ECO:0000256" key="1">
    <source>
        <dbReference type="ARBA" id="ARBA00004141"/>
    </source>
</evidence>
<dbReference type="GO" id="GO:0007200">
    <property type="term" value="P:phospholipase C-activating G protein-coupled receptor signaling pathway"/>
    <property type="evidence" value="ECO:0007669"/>
    <property type="project" value="TreeGrafter"/>
</dbReference>
<feature type="transmembrane region" description="Helical" evidence="10">
    <location>
        <begin position="168"/>
        <end position="191"/>
    </location>
</feature>
<evidence type="ECO:0000256" key="5">
    <source>
        <dbReference type="ARBA" id="ARBA00023136"/>
    </source>
</evidence>
<organism evidence="12 13">
    <name type="scientific">Sinocyclocheilus grahami</name>
    <name type="common">Dianchi golden-line fish</name>
    <name type="synonym">Barbus grahami</name>
    <dbReference type="NCBI Taxonomy" id="75366"/>
    <lineage>
        <taxon>Eukaryota</taxon>
        <taxon>Metazoa</taxon>
        <taxon>Chordata</taxon>
        <taxon>Craniata</taxon>
        <taxon>Vertebrata</taxon>
        <taxon>Euteleostomi</taxon>
        <taxon>Actinopterygii</taxon>
        <taxon>Neopterygii</taxon>
        <taxon>Teleostei</taxon>
        <taxon>Ostariophysi</taxon>
        <taxon>Cypriniformes</taxon>
        <taxon>Cyprinidae</taxon>
        <taxon>Cyprininae</taxon>
        <taxon>Sinocyclocheilus</taxon>
    </lineage>
</organism>
<dbReference type="GO" id="GO:0005886">
    <property type="term" value="C:plasma membrane"/>
    <property type="evidence" value="ECO:0007669"/>
    <property type="project" value="TreeGrafter"/>
</dbReference>
<accession>A0A672M4C5</accession>
<keyword evidence="3 10" id="KW-1133">Transmembrane helix</keyword>
<feature type="domain" description="G-protein coupled receptors family 1 profile" evidence="11">
    <location>
        <begin position="49"/>
        <end position="267"/>
    </location>
</feature>
<keyword evidence="2 9" id="KW-0812">Transmembrane</keyword>
<keyword evidence="8 9" id="KW-0807">Transducer</keyword>
<dbReference type="PANTHER" id="PTHR24232">
    <property type="entry name" value="G-PROTEIN COUPLED RECEPTOR"/>
    <property type="match status" value="1"/>
</dbReference>
<dbReference type="PROSITE" id="PS50262">
    <property type="entry name" value="G_PROTEIN_RECEP_F1_2"/>
    <property type="match status" value="1"/>
</dbReference>
<proteinExistence type="inferred from homology"/>
<sequence>MAQHNISINNSTESDYISNSTGSDYSHIWKVYNAQFPFIWVISVIEIPIMILTLIALCFLIKSHRAASVFVSHLILSDLIQVICMLIAAAKTIWTWELKGAYCYSLIAGLYFMACVAFERYLLVSHPIWYKSHHSLKSSCFISLIIWFVPLIFAVIDPPYIDFYGLHYCIACFIPYPLIILCFVGTCRGLSHSISLTSLKRKLILGSLFLVLMTYTFLILPNVILEFIYTHFQSHFFLFNKELLLIKLLFHARLLLYVNPLADCLLYLFMRADVGDIMTSVHCCCRHQSSKHHQNEHAVRSHCNIKGIVHSK</sequence>
<evidence type="ECO:0000256" key="9">
    <source>
        <dbReference type="RuleBase" id="RU000688"/>
    </source>
</evidence>
<name>A0A672M4C5_SINGR</name>
<dbReference type="PROSITE" id="PS00237">
    <property type="entry name" value="G_PROTEIN_RECEP_F1_1"/>
    <property type="match status" value="1"/>
</dbReference>
<dbReference type="OMA" id="DINIVYI"/>
<dbReference type="Pfam" id="PF00001">
    <property type="entry name" value="7tm_1"/>
    <property type="match status" value="1"/>
</dbReference>
<evidence type="ECO:0000259" key="11">
    <source>
        <dbReference type="PROSITE" id="PS50262"/>
    </source>
</evidence>
<keyword evidence="5 10" id="KW-0472">Membrane</keyword>
<keyword evidence="4 9" id="KW-0297">G-protein coupled receptor</keyword>
<evidence type="ECO:0000256" key="10">
    <source>
        <dbReference type="SAM" id="Phobius"/>
    </source>
</evidence>
<feature type="transmembrane region" description="Helical" evidence="10">
    <location>
        <begin position="135"/>
        <end position="156"/>
    </location>
</feature>
<feature type="transmembrane region" description="Helical" evidence="10">
    <location>
        <begin position="68"/>
        <end position="90"/>
    </location>
</feature>
<keyword evidence="7" id="KW-0325">Glycoprotein</keyword>
<keyword evidence="6 9" id="KW-0675">Receptor</keyword>
<dbReference type="GO" id="GO:0004930">
    <property type="term" value="F:G protein-coupled receptor activity"/>
    <property type="evidence" value="ECO:0007669"/>
    <property type="project" value="UniProtKB-KW"/>
</dbReference>
<evidence type="ECO:0000256" key="6">
    <source>
        <dbReference type="ARBA" id="ARBA00023170"/>
    </source>
</evidence>
<dbReference type="Proteomes" id="UP000472262">
    <property type="component" value="Unassembled WGS sequence"/>
</dbReference>
<dbReference type="InParanoid" id="A0A672M4C5"/>
<dbReference type="Ensembl" id="ENSSGRT00000035701.1">
    <property type="protein sequence ID" value="ENSSGRP00000033257.1"/>
    <property type="gene ID" value="ENSSGRG00000018529.1"/>
</dbReference>
<dbReference type="InterPro" id="IPR017452">
    <property type="entry name" value="GPCR_Rhodpsn_7TM"/>
</dbReference>
<feature type="transmembrane region" description="Helical" evidence="10">
    <location>
        <begin position="102"/>
        <end position="123"/>
    </location>
</feature>
<dbReference type="GO" id="GO:0035025">
    <property type="term" value="P:positive regulation of Rho protein signal transduction"/>
    <property type="evidence" value="ECO:0007669"/>
    <property type="project" value="TreeGrafter"/>
</dbReference>
<evidence type="ECO:0000256" key="3">
    <source>
        <dbReference type="ARBA" id="ARBA00022989"/>
    </source>
</evidence>
<comment type="subcellular location">
    <subcellularLocation>
        <location evidence="1">Membrane</location>
        <topology evidence="1">Multi-pass membrane protein</topology>
    </subcellularLocation>
</comment>
<protein>
    <recommendedName>
        <fullName evidence="11">G-protein coupled receptors family 1 profile domain-containing protein</fullName>
    </recommendedName>
</protein>
<evidence type="ECO:0000256" key="7">
    <source>
        <dbReference type="ARBA" id="ARBA00023180"/>
    </source>
</evidence>
<dbReference type="Gene3D" id="1.20.1070.10">
    <property type="entry name" value="Rhodopsin 7-helix transmembrane proteins"/>
    <property type="match status" value="1"/>
</dbReference>
<dbReference type="AlphaFoldDB" id="A0A672M4C5"/>
<feature type="transmembrane region" description="Helical" evidence="10">
    <location>
        <begin position="203"/>
        <end position="224"/>
    </location>
</feature>
<evidence type="ECO:0000313" key="13">
    <source>
        <dbReference type="Proteomes" id="UP000472262"/>
    </source>
</evidence>
<dbReference type="PRINTS" id="PR00237">
    <property type="entry name" value="GPCRRHODOPSN"/>
</dbReference>